<sequence>LKQPARLKEAVNKVRTDGLRPTLDAVRTKLQQSMPLGYCNVGEVISIGSEVSSVSVGDRVVSNGPHADMVAVEENLCAKIPDSVSDESAAFTVVGSIALQAIRLVAPGFGEVVVVMGLGLIGLVSVQLLAASSCRVIGFDKDKSKVELARKLGIESYKVDDVDPVGKVIELTGQTGADAVLITASSDSNQIVSQSARMSRKRGKIVLVGVVGLHLSRDDFYEKELSFQVSCSYGPGRYDPEYEEKGHDYPIGFVRWTERRNFEAVLSALEKGQLVVDRLITKSCEFSRFKDVYDNLSAPSQIATLFHYEGQSKPNPTLVLSDDRSLVGGQLNVGIVGAGNFCKGVVVPLLNSLNYQVKTVASRSGISATEMARKLNADIATTDHTEMIDDPSINLVLILTRSQTW</sequence>
<evidence type="ECO:0000256" key="4">
    <source>
        <dbReference type="ARBA" id="ARBA00022833"/>
    </source>
</evidence>
<comment type="similarity">
    <text evidence="2">Belongs to the zinc-containing alcohol dehydrogenase family.</text>
</comment>
<dbReference type="GO" id="GO:0016491">
    <property type="term" value="F:oxidoreductase activity"/>
    <property type="evidence" value="ECO:0007669"/>
    <property type="project" value="UniProtKB-KW"/>
</dbReference>
<accession>A0A382L1W0</accession>
<dbReference type="Pfam" id="PF01408">
    <property type="entry name" value="GFO_IDH_MocA"/>
    <property type="match status" value="1"/>
</dbReference>
<dbReference type="EMBL" id="UINC01083342">
    <property type="protein sequence ID" value="SVC28957.1"/>
    <property type="molecule type" value="Genomic_DNA"/>
</dbReference>
<dbReference type="CDD" id="cd08255">
    <property type="entry name" value="2-desacetyl-2-hydroxyethyl_bacteriochlorophyllide_like"/>
    <property type="match status" value="1"/>
</dbReference>
<dbReference type="Gene3D" id="3.40.50.720">
    <property type="entry name" value="NAD(P)-binding Rossmann-like Domain"/>
    <property type="match status" value="2"/>
</dbReference>
<evidence type="ECO:0000256" key="1">
    <source>
        <dbReference type="ARBA" id="ARBA00001947"/>
    </source>
</evidence>
<keyword evidence="5" id="KW-0560">Oxidoreductase</keyword>
<feature type="domain" description="Gfo/Idh/MocA-like oxidoreductase N-terminal" evidence="7">
    <location>
        <begin position="331"/>
        <end position="404"/>
    </location>
</feature>
<evidence type="ECO:0000256" key="2">
    <source>
        <dbReference type="ARBA" id="ARBA00008072"/>
    </source>
</evidence>
<evidence type="ECO:0000256" key="3">
    <source>
        <dbReference type="ARBA" id="ARBA00022723"/>
    </source>
</evidence>
<organism evidence="8">
    <name type="scientific">marine metagenome</name>
    <dbReference type="NCBI Taxonomy" id="408172"/>
    <lineage>
        <taxon>unclassified sequences</taxon>
        <taxon>metagenomes</taxon>
        <taxon>ecological metagenomes</taxon>
    </lineage>
</organism>
<dbReference type="InterPro" id="IPR013149">
    <property type="entry name" value="ADH-like_C"/>
</dbReference>
<name>A0A382L1W0_9ZZZZ</name>
<dbReference type="InterPro" id="IPR000683">
    <property type="entry name" value="Gfo/Idh/MocA-like_OxRdtase_N"/>
</dbReference>
<evidence type="ECO:0000259" key="6">
    <source>
        <dbReference type="Pfam" id="PF00107"/>
    </source>
</evidence>
<dbReference type="InterPro" id="IPR036291">
    <property type="entry name" value="NAD(P)-bd_dom_sf"/>
</dbReference>
<dbReference type="PANTHER" id="PTHR43350">
    <property type="entry name" value="NAD-DEPENDENT ALCOHOL DEHYDROGENASE"/>
    <property type="match status" value="1"/>
</dbReference>
<dbReference type="Gene3D" id="3.90.180.10">
    <property type="entry name" value="Medium-chain alcohol dehydrogenases, catalytic domain"/>
    <property type="match status" value="2"/>
</dbReference>
<keyword evidence="4" id="KW-0862">Zinc</keyword>
<feature type="domain" description="Alcohol dehydrogenase-like C-terminal" evidence="6">
    <location>
        <begin position="121"/>
        <end position="238"/>
    </location>
</feature>
<dbReference type="AlphaFoldDB" id="A0A382L1W0"/>
<dbReference type="SUPFAM" id="SSF51735">
    <property type="entry name" value="NAD(P)-binding Rossmann-fold domains"/>
    <property type="match status" value="2"/>
</dbReference>
<keyword evidence="3" id="KW-0479">Metal-binding</keyword>
<dbReference type="InterPro" id="IPR011032">
    <property type="entry name" value="GroES-like_sf"/>
</dbReference>
<evidence type="ECO:0000313" key="8">
    <source>
        <dbReference type="EMBL" id="SVC28957.1"/>
    </source>
</evidence>
<dbReference type="GO" id="GO:0000166">
    <property type="term" value="F:nucleotide binding"/>
    <property type="evidence" value="ECO:0007669"/>
    <property type="project" value="InterPro"/>
</dbReference>
<dbReference type="SUPFAM" id="SSF50129">
    <property type="entry name" value="GroES-like"/>
    <property type="match status" value="1"/>
</dbReference>
<evidence type="ECO:0008006" key="9">
    <source>
        <dbReference type="Google" id="ProtNLM"/>
    </source>
</evidence>
<dbReference type="PANTHER" id="PTHR43350:SF19">
    <property type="entry name" value="D-GULOSIDE 3-DEHYDROGENASE"/>
    <property type="match status" value="1"/>
</dbReference>
<gene>
    <name evidence="8" type="ORF">METZ01_LOCUS281811</name>
</gene>
<dbReference type="GO" id="GO:0046872">
    <property type="term" value="F:metal ion binding"/>
    <property type="evidence" value="ECO:0007669"/>
    <property type="project" value="UniProtKB-KW"/>
</dbReference>
<reference evidence="8" key="1">
    <citation type="submission" date="2018-05" db="EMBL/GenBank/DDBJ databases">
        <authorList>
            <person name="Lanie J.A."/>
            <person name="Ng W.-L."/>
            <person name="Kazmierczak K.M."/>
            <person name="Andrzejewski T.M."/>
            <person name="Davidsen T.M."/>
            <person name="Wayne K.J."/>
            <person name="Tettelin H."/>
            <person name="Glass J.I."/>
            <person name="Rusch D."/>
            <person name="Podicherti R."/>
            <person name="Tsui H.-C.T."/>
            <person name="Winkler M.E."/>
        </authorList>
    </citation>
    <scope>NUCLEOTIDE SEQUENCE</scope>
</reference>
<feature type="non-terminal residue" evidence="8">
    <location>
        <position position="1"/>
    </location>
</feature>
<protein>
    <recommendedName>
        <fullName evidence="9">Alcohol dehydrogenase-like C-terminal domain-containing protein</fullName>
    </recommendedName>
</protein>
<evidence type="ECO:0000259" key="7">
    <source>
        <dbReference type="Pfam" id="PF01408"/>
    </source>
</evidence>
<proteinExistence type="inferred from homology"/>
<evidence type="ECO:0000256" key="5">
    <source>
        <dbReference type="ARBA" id="ARBA00023002"/>
    </source>
</evidence>
<comment type="cofactor">
    <cofactor evidence="1">
        <name>Zn(2+)</name>
        <dbReference type="ChEBI" id="CHEBI:29105"/>
    </cofactor>
</comment>
<dbReference type="Pfam" id="PF00107">
    <property type="entry name" value="ADH_zinc_N"/>
    <property type="match status" value="1"/>
</dbReference>